<keyword evidence="1" id="KW-0472">Membrane</keyword>
<protein>
    <recommendedName>
        <fullName evidence="4">Integral membrane protein</fullName>
    </recommendedName>
</protein>
<accession>A0ABP5XX90</accession>
<proteinExistence type="predicted"/>
<dbReference type="InterPro" id="IPR047928">
    <property type="entry name" value="Perm_prefix_1"/>
</dbReference>
<feature type="transmembrane region" description="Helical" evidence="1">
    <location>
        <begin position="123"/>
        <end position="144"/>
    </location>
</feature>
<organism evidence="2 3">
    <name type="scientific">Streptomyces macrosporus</name>
    <dbReference type="NCBI Taxonomy" id="44032"/>
    <lineage>
        <taxon>Bacteria</taxon>
        <taxon>Bacillati</taxon>
        <taxon>Actinomycetota</taxon>
        <taxon>Actinomycetes</taxon>
        <taxon>Kitasatosporales</taxon>
        <taxon>Streptomycetaceae</taxon>
        <taxon>Streptomyces</taxon>
    </lineage>
</organism>
<keyword evidence="1" id="KW-1133">Transmembrane helix</keyword>
<sequence>MRDGLADTVAAYVDQGLPHDHAVRRAVREFGTVEELVPSCQRELTVAQVRHTARSVALTAPLLVVCWYLLIVGHGGRLPSLAWWLVLPPAGVAAGATLLAAATLTTTGALARRLPTPHRLPTATAWAGTAAGAATGLSALALAVSSPLAANWPLVALAGVLAAVFHTVVAASARVCRRCVRAG</sequence>
<feature type="transmembrane region" description="Helical" evidence="1">
    <location>
        <begin position="81"/>
        <end position="111"/>
    </location>
</feature>
<evidence type="ECO:0000313" key="3">
    <source>
        <dbReference type="Proteomes" id="UP001501638"/>
    </source>
</evidence>
<keyword evidence="1" id="KW-0812">Transmembrane</keyword>
<dbReference type="Proteomes" id="UP001501638">
    <property type="component" value="Unassembled WGS sequence"/>
</dbReference>
<reference evidence="3" key="1">
    <citation type="journal article" date="2019" name="Int. J. Syst. Evol. Microbiol.">
        <title>The Global Catalogue of Microorganisms (GCM) 10K type strain sequencing project: providing services to taxonomists for standard genome sequencing and annotation.</title>
        <authorList>
            <consortium name="The Broad Institute Genomics Platform"/>
            <consortium name="The Broad Institute Genome Sequencing Center for Infectious Disease"/>
            <person name="Wu L."/>
            <person name="Ma J."/>
        </authorList>
    </citation>
    <scope>NUCLEOTIDE SEQUENCE [LARGE SCALE GENOMIC DNA]</scope>
    <source>
        <strain evidence="3">JCM 6305</strain>
    </source>
</reference>
<feature type="transmembrane region" description="Helical" evidence="1">
    <location>
        <begin position="56"/>
        <end position="75"/>
    </location>
</feature>
<evidence type="ECO:0000313" key="2">
    <source>
        <dbReference type="EMBL" id="GAA2468068.1"/>
    </source>
</evidence>
<evidence type="ECO:0008006" key="4">
    <source>
        <dbReference type="Google" id="ProtNLM"/>
    </source>
</evidence>
<gene>
    <name evidence="2" type="ORF">GCM10010405_60910</name>
</gene>
<dbReference type="NCBIfam" id="NF038403">
    <property type="entry name" value="perm_prefix_1"/>
    <property type="match status" value="1"/>
</dbReference>
<keyword evidence="3" id="KW-1185">Reference proteome</keyword>
<feature type="transmembrane region" description="Helical" evidence="1">
    <location>
        <begin position="150"/>
        <end position="171"/>
    </location>
</feature>
<evidence type="ECO:0000256" key="1">
    <source>
        <dbReference type="SAM" id="Phobius"/>
    </source>
</evidence>
<dbReference type="EMBL" id="BAAASZ010000052">
    <property type="protein sequence ID" value="GAA2468068.1"/>
    <property type="molecule type" value="Genomic_DNA"/>
</dbReference>
<comment type="caution">
    <text evidence="2">The sequence shown here is derived from an EMBL/GenBank/DDBJ whole genome shotgun (WGS) entry which is preliminary data.</text>
</comment>
<name>A0ABP5XX90_9ACTN</name>